<feature type="site" description="Stabilizes the phosphoryl group" evidence="9">
    <location>
        <position position="102"/>
    </location>
</feature>
<comment type="subcellular location">
    <subcellularLocation>
        <location evidence="1 7">Cytoplasm</location>
    </subcellularLocation>
</comment>
<keyword evidence="10" id="KW-0460">Magnesium</keyword>
<keyword evidence="2 7" id="KW-0963">Cytoplasm</keyword>
<feature type="binding site" evidence="10">
    <location>
        <position position="100"/>
    </location>
    <ligand>
        <name>Zn(2+)</name>
        <dbReference type="ChEBI" id="CHEBI:29105"/>
    </ligand>
</feature>
<dbReference type="GO" id="GO:0005737">
    <property type="term" value="C:cytoplasm"/>
    <property type="evidence" value="ECO:0007669"/>
    <property type="project" value="UniProtKB-SubCell"/>
</dbReference>
<evidence type="ECO:0000256" key="6">
    <source>
        <dbReference type="ARBA" id="ARBA00031828"/>
    </source>
</evidence>
<dbReference type="EC" id="3.1.3.-" evidence="7"/>
<feature type="active site" description="Nucleophile" evidence="8">
    <location>
        <position position="9"/>
    </location>
</feature>
<reference evidence="11" key="1">
    <citation type="journal article" date="2020" name="mSystems">
        <title>Genome- and Community-Level Interaction Insights into Carbon Utilization and Element Cycling Functions of Hydrothermarchaeota in Hydrothermal Sediment.</title>
        <authorList>
            <person name="Zhou Z."/>
            <person name="Liu Y."/>
            <person name="Xu W."/>
            <person name="Pan J."/>
            <person name="Luo Z.H."/>
            <person name="Li M."/>
        </authorList>
    </citation>
    <scope>NUCLEOTIDE SEQUENCE [LARGE SCALE GENOMIC DNA]</scope>
    <source>
        <strain evidence="11">SpSt-853</strain>
    </source>
</reference>
<evidence type="ECO:0000256" key="8">
    <source>
        <dbReference type="PIRSR" id="PIRSR004682-1"/>
    </source>
</evidence>
<evidence type="ECO:0000313" key="11">
    <source>
        <dbReference type="EMBL" id="HGZ11801.1"/>
    </source>
</evidence>
<evidence type="ECO:0000256" key="3">
    <source>
        <dbReference type="ARBA" id="ARBA00022723"/>
    </source>
</evidence>
<feature type="site" description="Contributes to substrate recognition" evidence="9">
    <location>
        <position position="101"/>
    </location>
</feature>
<evidence type="ECO:0000256" key="5">
    <source>
        <dbReference type="ARBA" id="ARBA00023277"/>
    </source>
</evidence>
<keyword evidence="5 7" id="KW-0119">Carbohydrate metabolism</keyword>
<evidence type="ECO:0000256" key="1">
    <source>
        <dbReference type="ARBA" id="ARBA00004496"/>
    </source>
</evidence>
<dbReference type="InterPro" id="IPR004446">
    <property type="entry name" value="Heptose_bisP_phosphatase"/>
</dbReference>
<dbReference type="NCBIfam" id="TIGR01656">
    <property type="entry name" value="Histidinol-ppas"/>
    <property type="match status" value="1"/>
</dbReference>
<dbReference type="GO" id="GO:0016791">
    <property type="term" value="F:phosphatase activity"/>
    <property type="evidence" value="ECO:0007669"/>
    <property type="project" value="InterPro"/>
</dbReference>
<feature type="active site" description="Nucleophile" evidence="8">
    <location>
        <position position="11"/>
    </location>
</feature>
<comment type="caution">
    <text evidence="11">The sequence shown here is derived from an EMBL/GenBank/DDBJ whole genome shotgun (WGS) entry which is preliminary data.</text>
</comment>
<organism evidence="11">
    <name type="scientific">Desulfobacca acetoxidans</name>
    <dbReference type="NCBI Taxonomy" id="60893"/>
    <lineage>
        <taxon>Bacteria</taxon>
        <taxon>Pseudomonadati</taxon>
        <taxon>Thermodesulfobacteriota</taxon>
        <taxon>Desulfobaccia</taxon>
        <taxon>Desulfobaccales</taxon>
        <taxon>Desulfobaccaceae</taxon>
        <taxon>Desulfobacca</taxon>
    </lineage>
</organism>
<comment type="cofactor">
    <cofactor evidence="10">
        <name>Zn(2+)</name>
        <dbReference type="ChEBI" id="CHEBI:29105"/>
    </cofactor>
</comment>
<gene>
    <name evidence="11" type="ORF">ENW48_06240</name>
</gene>
<feature type="binding site" evidence="10">
    <location>
        <position position="9"/>
    </location>
    <ligand>
        <name>Mg(2+)</name>
        <dbReference type="ChEBI" id="CHEBI:18420"/>
    </ligand>
</feature>
<dbReference type="EMBL" id="DTKJ01000042">
    <property type="protein sequence ID" value="HGZ11801.1"/>
    <property type="molecule type" value="Genomic_DNA"/>
</dbReference>
<feature type="binding site" evidence="10">
    <location>
        <position position="11"/>
    </location>
    <ligand>
        <name>Mg(2+)</name>
        <dbReference type="ChEBI" id="CHEBI:18420"/>
    </ligand>
</feature>
<protein>
    <recommendedName>
        <fullName evidence="6 7">D,D-heptose 1,7-bisphosphate phosphatase</fullName>
        <ecNumber evidence="7">3.1.3.-</ecNumber>
    </recommendedName>
</protein>
<dbReference type="SUPFAM" id="SSF56784">
    <property type="entry name" value="HAD-like"/>
    <property type="match status" value="1"/>
</dbReference>
<feature type="site" description="Stabilizes the phosphoryl group" evidence="9">
    <location>
        <position position="51"/>
    </location>
</feature>
<dbReference type="NCBIfam" id="TIGR01662">
    <property type="entry name" value="HAD-SF-IIIA"/>
    <property type="match status" value="1"/>
</dbReference>
<evidence type="ECO:0000256" key="4">
    <source>
        <dbReference type="ARBA" id="ARBA00022801"/>
    </source>
</evidence>
<dbReference type="CDD" id="cd07503">
    <property type="entry name" value="HAD_HisB-N"/>
    <property type="match status" value="1"/>
</dbReference>
<evidence type="ECO:0000256" key="7">
    <source>
        <dbReference type="PIRNR" id="PIRNR004682"/>
    </source>
</evidence>
<evidence type="ECO:0000256" key="10">
    <source>
        <dbReference type="PIRSR" id="PIRSR004682-4"/>
    </source>
</evidence>
<accession>A0A7C5EPN8</accession>
<dbReference type="InterPro" id="IPR036412">
    <property type="entry name" value="HAD-like_sf"/>
</dbReference>
<dbReference type="GO" id="GO:0005975">
    <property type="term" value="P:carbohydrate metabolic process"/>
    <property type="evidence" value="ECO:0007669"/>
    <property type="project" value="InterPro"/>
</dbReference>
<comment type="cofactor">
    <cofactor evidence="10">
        <name>Mg(2+)</name>
        <dbReference type="ChEBI" id="CHEBI:18420"/>
    </cofactor>
</comment>
<dbReference type="InterPro" id="IPR006549">
    <property type="entry name" value="HAD-SF_hydro_IIIA"/>
</dbReference>
<name>A0A7C5EPN8_9BACT</name>
<comment type="similarity">
    <text evidence="7">Belongs to the gmhB family.</text>
</comment>
<sequence length="188" mass="20339">MSHPAVFLDRDGTINEEMGYINHLSRFRLLPEAAPAVRLLNEAGFKVVVVTNQSGAARGYFPPSLVEEVHNHLRELLAREGARLDAIYTCLHAPDSGCSCRKPKPGLLFRAAADLDLDLGRSYLVGDRYLDIQTAVNGGVKGLLVLTGYGLGEFTHFHASCPAKPVTVAANLLEAAAFIVSDLEKVRA</sequence>
<evidence type="ECO:0000256" key="9">
    <source>
        <dbReference type="PIRSR" id="PIRSR004682-3"/>
    </source>
</evidence>
<dbReference type="AlphaFoldDB" id="A0A7C5EPN8"/>
<dbReference type="InterPro" id="IPR023214">
    <property type="entry name" value="HAD_sf"/>
</dbReference>
<feature type="binding site" evidence="10">
    <location>
        <position position="98"/>
    </location>
    <ligand>
        <name>Zn(2+)</name>
        <dbReference type="ChEBI" id="CHEBI:29105"/>
    </ligand>
</feature>
<keyword evidence="3 10" id="KW-0479">Metal-binding</keyword>
<dbReference type="Gene3D" id="3.40.50.1000">
    <property type="entry name" value="HAD superfamily/HAD-like"/>
    <property type="match status" value="1"/>
</dbReference>
<dbReference type="Pfam" id="PF13242">
    <property type="entry name" value="Hydrolase_like"/>
    <property type="match status" value="1"/>
</dbReference>
<dbReference type="PANTHER" id="PTHR42891:SF1">
    <property type="entry name" value="D-GLYCERO-BETA-D-MANNO-HEPTOSE-1,7-BISPHOSPHATE 7-PHOSPHATASE"/>
    <property type="match status" value="1"/>
</dbReference>
<dbReference type="InterPro" id="IPR006543">
    <property type="entry name" value="Histidinol-phos"/>
</dbReference>
<feature type="binding site" evidence="10">
    <location>
        <position position="92"/>
    </location>
    <ligand>
        <name>Zn(2+)</name>
        <dbReference type="ChEBI" id="CHEBI:29105"/>
    </ligand>
</feature>
<feature type="binding site" evidence="10">
    <location>
        <position position="127"/>
    </location>
    <ligand>
        <name>Mg(2+)</name>
        <dbReference type="ChEBI" id="CHEBI:18420"/>
    </ligand>
</feature>
<evidence type="ECO:0000256" key="2">
    <source>
        <dbReference type="ARBA" id="ARBA00022490"/>
    </source>
</evidence>
<keyword evidence="4 7" id="KW-0378">Hydrolase</keyword>
<dbReference type="GO" id="GO:0046872">
    <property type="term" value="F:metal ion binding"/>
    <property type="evidence" value="ECO:0007669"/>
    <property type="project" value="UniProtKB-KW"/>
</dbReference>
<dbReference type="PIRSF" id="PIRSF004682">
    <property type="entry name" value="GmhB"/>
    <property type="match status" value="1"/>
</dbReference>
<keyword evidence="10" id="KW-0862">Zinc</keyword>
<proteinExistence type="inferred from homology"/>
<dbReference type="PANTHER" id="PTHR42891">
    <property type="entry name" value="D-GLYCERO-BETA-D-MANNO-HEPTOSE-1,7-BISPHOSPHATE 7-PHOSPHATASE"/>
    <property type="match status" value="1"/>
</dbReference>
<feature type="binding site" evidence="10">
    <location>
        <position position="90"/>
    </location>
    <ligand>
        <name>Zn(2+)</name>
        <dbReference type="ChEBI" id="CHEBI:29105"/>
    </ligand>
</feature>